<reference evidence="2 3" key="1">
    <citation type="submission" date="2016-03" db="EMBL/GenBank/DDBJ databases">
        <title>EvidentialGene: Evidence-directed Construction of Genes on Genomes.</title>
        <authorList>
            <person name="Gilbert D.G."/>
            <person name="Choi J.-H."/>
            <person name="Mockaitis K."/>
            <person name="Colbourne J."/>
            <person name="Pfrender M."/>
        </authorList>
    </citation>
    <scope>NUCLEOTIDE SEQUENCE [LARGE SCALE GENOMIC DNA]</scope>
    <source>
        <strain evidence="2 3">Xinb3</strain>
        <tissue evidence="2">Complete organism</tissue>
    </source>
</reference>
<dbReference type="Proteomes" id="UP000076858">
    <property type="component" value="Unassembled WGS sequence"/>
</dbReference>
<proteinExistence type="predicted"/>
<dbReference type="EMBL" id="LRGB01000337">
    <property type="protein sequence ID" value="KZS19654.1"/>
    <property type="molecule type" value="Genomic_DNA"/>
</dbReference>
<accession>A0A162QFS3</accession>
<sequence>MATSTLSKKSVKVRTGHPKQMHDSLGLQQFSISNIKKIQGCETQIIHNSSTH</sequence>
<name>A0A162QFS3_9CRUS</name>
<dbReference type="AlphaFoldDB" id="A0A162QFS3"/>
<organism evidence="2 3">
    <name type="scientific">Daphnia magna</name>
    <dbReference type="NCBI Taxonomy" id="35525"/>
    <lineage>
        <taxon>Eukaryota</taxon>
        <taxon>Metazoa</taxon>
        <taxon>Ecdysozoa</taxon>
        <taxon>Arthropoda</taxon>
        <taxon>Crustacea</taxon>
        <taxon>Branchiopoda</taxon>
        <taxon>Diplostraca</taxon>
        <taxon>Cladocera</taxon>
        <taxon>Anomopoda</taxon>
        <taxon>Daphniidae</taxon>
        <taxon>Daphnia</taxon>
    </lineage>
</organism>
<feature type="region of interest" description="Disordered" evidence="1">
    <location>
        <begin position="1"/>
        <end position="22"/>
    </location>
</feature>
<evidence type="ECO:0000313" key="2">
    <source>
        <dbReference type="EMBL" id="KZS19654.1"/>
    </source>
</evidence>
<evidence type="ECO:0000313" key="3">
    <source>
        <dbReference type="Proteomes" id="UP000076858"/>
    </source>
</evidence>
<keyword evidence="3" id="KW-1185">Reference proteome</keyword>
<protein>
    <submittedName>
        <fullName evidence="2">Uncharacterized protein</fullName>
    </submittedName>
</protein>
<feature type="compositionally biased region" description="Basic residues" evidence="1">
    <location>
        <begin position="9"/>
        <end position="19"/>
    </location>
</feature>
<comment type="caution">
    <text evidence="2">The sequence shown here is derived from an EMBL/GenBank/DDBJ whole genome shotgun (WGS) entry which is preliminary data.</text>
</comment>
<gene>
    <name evidence="2" type="ORF">APZ42_013818</name>
</gene>
<evidence type="ECO:0000256" key="1">
    <source>
        <dbReference type="SAM" id="MobiDB-lite"/>
    </source>
</evidence>